<feature type="domain" description="Glycosyl transferase family 1" evidence="1">
    <location>
        <begin position="897"/>
        <end position="1051"/>
    </location>
</feature>
<dbReference type="PANTHER" id="PTHR12526">
    <property type="entry name" value="GLYCOSYLTRANSFERASE"/>
    <property type="match status" value="1"/>
</dbReference>
<gene>
    <name evidence="2" type="ORF">DNJ96_17865</name>
</gene>
<organism evidence="2 3">
    <name type="scientific">Stutzerimonas kirkiae</name>
    <dbReference type="NCBI Taxonomy" id="2211392"/>
    <lineage>
        <taxon>Bacteria</taxon>
        <taxon>Pseudomonadati</taxon>
        <taxon>Pseudomonadota</taxon>
        <taxon>Gammaproteobacteria</taxon>
        <taxon>Pseudomonadales</taxon>
        <taxon>Pseudomonadaceae</taxon>
        <taxon>Stutzerimonas</taxon>
    </lineage>
</organism>
<dbReference type="AlphaFoldDB" id="A0A4Q9QX12"/>
<dbReference type="Proteomes" id="UP000292639">
    <property type="component" value="Unassembled WGS sequence"/>
</dbReference>
<evidence type="ECO:0000313" key="2">
    <source>
        <dbReference type="EMBL" id="TBU89067.1"/>
    </source>
</evidence>
<evidence type="ECO:0000313" key="3">
    <source>
        <dbReference type="Proteomes" id="UP000292639"/>
    </source>
</evidence>
<dbReference type="Gene3D" id="3.40.50.2000">
    <property type="entry name" value="Glycogen Phosphorylase B"/>
    <property type="match status" value="3"/>
</dbReference>
<keyword evidence="2" id="KW-0808">Transferase</keyword>
<dbReference type="GO" id="GO:1901135">
    <property type="term" value="P:carbohydrate derivative metabolic process"/>
    <property type="evidence" value="ECO:0007669"/>
    <property type="project" value="UniProtKB-ARBA"/>
</dbReference>
<dbReference type="SUPFAM" id="SSF53756">
    <property type="entry name" value="UDP-Glycosyltransferase/glycogen phosphorylase"/>
    <property type="match status" value="1"/>
</dbReference>
<dbReference type="EMBL" id="QJUP01000035">
    <property type="protein sequence ID" value="TBU89067.1"/>
    <property type="molecule type" value="Genomic_DNA"/>
</dbReference>
<dbReference type="SUPFAM" id="SSF48208">
    <property type="entry name" value="Six-hairpin glycosidases"/>
    <property type="match status" value="1"/>
</dbReference>
<dbReference type="InterPro" id="IPR001296">
    <property type="entry name" value="Glyco_trans_1"/>
</dbReference>
<dbReference type="RefSeq" id="WP_131185917.1">
    <property type="nucleotide sequence ID" value="NZ_QJUO01000039.1"/>
</dbReference>
<sequence length="1073" mass="122675">MSLSDLLARVRPLLDDIDVQAPHCTLFFSVSDGSQRAHVQIARGGDLERAWRAGAARLRRWQRQSGVRPSWLRVDRVDQVRQWSWAQLDACLRDTKRNYLKYGLALAEDFSIAMLEEELGANALLYDNRCEHAVANDANLASYGKRRFGQALCWPKGDEPIWTFTTRAVFSDTRCAHLIEHQGPHAGYRQVPDWGERPVRALIDSATDYLARQVTASGAYDYGWFPCFDRPIPTYNALRHASSTYALLEGWELERLPGQLQAIERALGYLQRRLIHPHVLEDGSQAAFLRDTGNEIKLGGNAVSILALVKYTELTGDRRYLPLMEALARGILFMQKPDSGAFVHVLDCPGLSLKEETRIVYYDGEAAFALVRLYGLSRDERWLAAVERAFEHFIEARHWQAHDHWLGYCVNELTRYRPQERYYRFGLDNVRDHLGFVLERITTYPTLLELMMAARSMIERIQGDPGMVHLLDDFDLEAFQRALEHRARYLLNGFFWPELAMFFKNPGRIVGSCFIRHHSYRVRIDDVEHYLSGYVAYWKYLGEAAAGTPPGTPGTALPDPAGDGPPVNGRDRHCYFCNEDFGKRLTGIERSALKRANLFVEHLGIVPRVLSLKLNLSVMENWRHYQRIGWVNERVALLNLYEDILRIAEGERLPPAALPWQPGWTQQALAQSGHQRVHDEHGRLVMYVVWRDESLERLAYINHFANGRKIRRDHFNRFGQLALSQQLDEQGRVVREDGFTPRGRMRLIRLWQAQTGTLDRILLLNRDGLPDTCFDSEPALAGWWLQRWISTEGNAFLIDKHRAWFRPLCELKRHRRQRLVSIIHSCHVAAEQDDLLTGRLNGHYRAALSGRDVDACVVLTPQQRDDVRRRFPQAPYALRAIPHTGERVARVDFQSRDPDLLVAFVRLAAEKRIEDMLQIMARLLQRHPRKRLHIYGEGSLRQAIEAGIDELGLQGRVRLMGYVENVGEVLDRASFSLLTSRREAFPLAVQESLGHGCPVLAYDIPYGPASLIEHGRNGLLIADGDIQGAVDALDRVFAGQGLLRALSDGAYSMSAEVLVQDVARMWSALLHEE</sequence>
<evidence type="ECO:0000259" key="1">
    <source>
        <dbReference type="Pfam" id="PF00534"/>
    </source>
</evidence>
<dbReference type="Pfam" id="PF00534">
    <property type="entry name" value="Glycos_transf_1"/>
    <property type="match status" value="1"/>
</dbReference>
<protein>
    <submittedName>
        <fullName evidence="2">Glycosyl transferase</fullName>
    </submittedName>
</protein>
<dbReference type="GO" id="GO:0005975">
    <property type="term" value="P:carbohydrate metabolic process"/>
    <property type="evidence" value="ECO:0007669"/>
    <property type="project" value="InterPro"/>
</dbReference>
<dbReference type="InterPro" id="IPR008928">
    <property type="entry name" value="6-hairpin_glycosidase_sf"/>
</dbReference>
<proteinExistence type="predicted"/>
<reference evidence="2 3" key="1">
    <citation type="submission" date="2018-06" db="EMBL/GenBank/DDBJ databases">
        <title>Three novel Pseudomonas species isolated from symptomatic oak.</title>
        <authorList>
            <person name="Bueno-Gonzalez V."/>
            <person name="Brady C."/>
        </authorList>
    </citation>
    <scope>NUCLEOTIDE SEQUENCE [LARGE SCALE GENOMIC DNA]</scope>
    <source>
        <strain evidence="2 3">P17C</strain>
    </source>
</reference>
<dbReference type="PANTHER" id="PTHR12526:SF630">
    <property type="entry name" value="GLYCOSYLTRANSFERASE"/>
    <property type="match status" value="1"/>
</dbReference>
<keyword evidence="3" id="KW-1185">Reference proteome</keyword>
<dbReference type="GO" id="GO:0016757">
    <property type="term" value="F:glycosyltransferase activity"/>
    <property type="evidence" value="ECO:0007669"/>
    <property type="project" value="InterPro"/>
</dbReference>
<accession>A0A4Q9QX12</accession>
<comment type="caution">
    <text evidence="2">The sequence shown here is derived from an EMBL/GenBank/DDBJ whole genome shotgun (WGS) entry which is preliminary data.</text>
</comment>
<name>A0A4Q9QX12_9GAMM</name>